<sequence length="392" mass="44608">MIRARSGISYSVHPSIHQNAQDVLTTSGDMHMTECARTETLSRGYLFRILEGEHNYELFHAIWLMDQVYLTASESFMYFPILIYLQADGTATRGPAYRNQRMPSAAVVIDTISLECIGSLRKWTLSPRQSQDPDGGDQGAGDSKQGDKSLEDRLELLKWVLQPSGPVWGAFSRCCAPRFGCDNEKVIQNVWKQFKELMDALLRDGTFRPRLEAMLTPDFCIATQLVQLKFRYEKVLRDIDAIEPLYQVQPTQHFIQQANKLCEHAGQIASLYDRQIVQEPGYVWYLAGLLLHIIREIVDRDYNKYSDSQESAQNKDDPDSNLYVRLVCDPLGEGGLACVLNTLESIHLDILSSHRDTLTRIGLGLRSIQDNPAKEPFPPRIRRLVERCSPGR</sequence>
<reference evidence="2 3" key="1">
    <citation type="journal article" date="2023" name="Plant Dis.">
        <title>First Report of Diplodia intermedia Causing Canker and Dieback Diseases on Apple Trees in Canada.</title>
        <authorList>
            <person name="Ellouze W."/>
            <person name="Ilyukhin E."/>
            <person name="Sulman M."/>
            <person name="Ali S."/>
        </authorList>
    </citation>
    <scope>NUCLEOTIDE SEQUENCE [LARGE SCALE GENOMIC DNA]</scope>
    <source>
        <strain evidence="2 3">M45-28</strain>
    </source>
</reference>
<keyword evidence="3" id="KW-1185">Reference proteome</keyword>
<feature type="region of interest" description="Disordered" evidence="1">
    <location>
        <begin position="125"/>
        <end position="147"/>
    </location>
</feature>
<evidence type="ECO:0000256" key="1">
    <source>
        <dbReference type="SAM" id="MobiDB-lite"/>
    </source>
</evidence>
<protein>
    <submittedName>
        <fullName evidence="2">Uncharacterized protein</fullName>
    </submittedName>
</protein>
<name>A0ABR3TG54_9PEZI</name>
<evidence type="ECO:0000313" key="2">
    <source>
        <dbReference type="EMBL" id="KAL1638539.1"/>
    </source>
</evidence>
<organism evidence="2 3">
    <name type="scientific">Diplodia intermedia</name>
    <dbReference type="NCBI Taxonomy" id="856260"/>
    <lineage>
        <taxon>Eukaryota</taxon>
        <taxon>Fungi</taxon>
        <taxon>Dikarya</taxon>
        <taxon>Ascomycota</taxon>
        <taxon>Pezizomycotina</taxon>
        <taxon>Dothideomycetes</taxon>
        <taxon>Dothideomycetes incertae sedis</taxon>
        <taxon>Botryosphaeriales</taxon>
        <taxon>Botryosphaeriaceae</taxon>
        <taxon>Diplodia</taxon>
    </lineage>
</organism>
<dbReference type="EMBL" id="JAKEKT020000079">
    <property type="protein sequence ID" value="KAL1638539.1"/>
    <property type="molecule type" value="Genomic_DNA"/>
</dbReference>
<comment type="caution">
    <text evidence="2">The sequence shown here is derived from an EMBL/GenBank/DDBJ whole genome shotgun (WGS) entry which is preliminary data.</text>
</comment>
<accession>A0ABR3TG54</accession>
<proteinExistence type="predicted"/>
<evidence type="ECO:0000313" key="3">
    <source>
        <dbReference type="Proteomes" id="UP001521184"/>
    </source>
</evidence>
<gene>
    <name evidence="2" type="ORF">SLS58_008868</name>
</gene>
<dbReference type="Proteomes" id="UP001521184">
    <property type="component" value="Unassembled WGS sequence"/>
</dbReference>